<protein>
    <recommendedName>
        <fullName evidence="9">CUE domain-containing protein</fullName>
    </recommendedName>
</protein>
<feature type="compositionally biased region" description="Polar residues" evidence="7">
    <location>
        <begin position="420"/>
        <end position="434"/>
    </location>
</feature>
<accession>A0A814KVD6</accession>
<proteinExistence type="inferred from homology"/>
<feature type="transmembrane region" description="Helical" evidence="8">
    <location>
        <begin position="20"/>
        <end position="48"/>
    </location>
</feature>
<comment type="subcellular location">
    <subcellularLocation>
        <location evidence="1">Endoplasmic reticulum membrane</location>
        <topology evidence="1">Peripheral membrane protein</topology>
    </subcellularLocation>
    <subcellularLocation>
        <location evidence="2">Lipid droplet</location>
    </subcellularLocation>
</comment>
<evidence type="ECO:0000256" key="4">
    <source>
        <dbReference type="ARBA" id="ARBA00022824"/>
    </source>
</evidence>
<dbReference type="GO" id="GO:0036503">
    <property type="term" value="P:ERAD pathway"/>
    <property type="evidence" value="ECO:0007669"/>
    <property type="project" value="TreeGrafter"/>
</dbReference>
<evidence type="ECO:0000313" key="10">
    <source>
        <dbReference type="EMBL" id="CAF1057210.1"/>
    </source>
</evidence>
<feature type="domain" description="CUE" evidence="9">
    <location>
        <begin position="287"/>
        <end position="329"/>
    </location>
</feature>
<keyword evidence="4" id="KW-0256">Endoplasmic reticulum</keyword>
<reference evidence="10" key="1">
    <citation type="submission" date="2021-02" db="EMBL/GenBank/DDBJ databases">
        <authorList>
            <person name="Nowell W R."/>
        </authorList>
    </citation>
    <scope>NUCLEOTIDE SEQUENCE</scope>
</reference>
<gene>
    <name evidence="10" type="ORF">XAT740_LOCUS16088</name>
</gene>
<dbReference type="PANTHER" id="PTHR15486">
    <property type="entry name" value="ANCIENT UBIQUITOUS PROTEIN"/>
    <property type="match status" value="1"/>
</dbReference>
<evidence type="ECO:0000313" key="11">
    <source>
        <dbReference type="Proteomes" id="UP000663828"/>
    </source>
</evidence>
<dbReference type="GO" id="GO:0005811">
    <property type="term" value="C:lipid droplet"/>
    <property type="evidence" value="ECO:0007669"/>
    <property type="project" value="UniProtKB-SubCell"/>
</dbReference>
<dbReference type="GO" id="GO:0043130">
    <property type="term" value="F:ubiquitin binding"/>
    <property type="evidence" value="ECO:0007669"/>
    <property type="project" value="InterPro"/>
</dbReference>
<dbReference type="Gene3D" id="1.10.8.10">
    <property type="entry name" value="DNA helicase RuvA subunit, C-terminal domain"/>
    <property type="match status" value="1"/>
</dbReference>
<keyword evidence="8" id="KW-1133">Transmembrane helix</keyword>
<sequence>MIELPDLFNENRVQEISLSFILYAPIGICLVVLRSIALLFLILISFIIPASSSLEQLIIEAISLILTFTFDNVSPTDGKDNRQTVKIIVTNRVSLFDGVALRRFFYNANCKVVHLWKNDSWTNWFKLNAIDYSQNQEELLSSCVKDLECSGSKLIFLPECEPTTGTDGLLIFNPVPFTLANKVQLPVLPICLRTSRTFHIRTTTFNSHPLSDLFWFLFSPYTKYHLKFLPSISPDASSSNENFCERVRETMAQNMGIQLTQFDERDVIDLKKRPDLFQRRQAQRREEFQQMINLVHQKVPIASLEAIRYDLEMTKNVQTTIDNLNERATAAARAANQSSTTSSHAMSTASKNSSTSSHRQTEEVHESPKPVILADADDLPELNNLIEKVNREKDTDVKLLLSLNRFQDLIVEGQSTVPLRTSVNTTSDDGNSSESKPKRIVFSPSDESDSSLESEDMVLEPRSSITKSKQPAKSRKSKAAKQIQSGVFVYLPYEFKKAKRNADLLTEIAKSMQKKRFIGKNGHFPILEREYNACISMITKGTSQQVTNAFEVAKIGLENLKIHNRDASLQMAENHDGEWVLIRAKKASDSTNGDSIDRLLDEITSRWTSSLNIEKRKTNDERSSKRTKK</sequence>
<evidence type="ECO:0000256" key="2">
    <source>
        <dbReference type="ARBA" id="ARBA00004502"/>
    </source>
</evidence>
<comment type="similarity">
    <text evidence="6">Belongs to the AUP1 family.</text>
</comment>
<name>A0A814KVD6_ADIRI</name>
<feature type="compositionally biased region" description="Acidic residues" evidence="7">
    <location>
        <begin position="446"/>
        <end position="458"/>
    </location>
</feature>
<evidence type="ECO:0000256" key="5">
    <source>
        <dbReference type="ARBA" id="ARBA00023136"/>
    </source>
</evidence>
<dbReference type="CDD" id="cd14376">
    <property type="entry name" value="CUE_AUP1_AMFR_like"/>
    <property type="match status" value="1"/>
</dbReference>
<dbReference type="GO" id="GO:0005789">
    <property type="term" value="C:endoplasmic reticulum membrane"/>
    <property type="evidence" value="ECO:0007669"/>
    <property type="project" value="UniProtKB-SubCell"/>
</dbReference>
<feature type="compositionally biased region" description="Low complexity" evidence="7">
    <location>
        <begin position="329"/>
        <end position="357"/>
    </location>
</feature>
<evidence type="ECO:0000256" key="8">
    <source>
        <dbReference type="SAM" id="Phobius"/>
    </source>
</evidence>
<evidence type="ECO:0000256" key="7">
    <source>
        <dbReference type="SAM" id="MobiDB-lite"/>
    </source>
</evidence>
<dbReference type="PROSITE" id="PS51140">
    <property type="entry name" value="CUE"/>
    <property type="match status" value="1"/>
</dbReference>
<evidence type="ECO:0000259" key="9">
    <source>
        <dbReference type="PROSITE" id="PS51140"/>
    </source>
</evidence>
<dbReference type="AlphaFoldDB" id="A0A814KVD6"/>
<keyword evidence="11" id="KW-1185">Reference proteome</keyword>
<keyword evidence="8" id="KW-0812">Transmembrane</keyword>
<feature type="region of interest" description="Disordered" evidence="7">
    <location>
        <begin position="329"/>
        <end position="375"/>
    </location>
</feature>
<evidence type="ECO:0000256" key="1">
    <source>
        <dbReference type="ARBA" id="ARBA00004406"/>
    </source>
</evidence>
<comment type="caution">
    <text evidence="10">The sequence shown here is derived from an EMBL/GenBank/DDBJ whole genome shotgun (WGS) entry which is preliminary data.</text>
</comment>
<evidence type="ECO:0000256" key="3">
    <source>
        <dbReference type="ARBA" id="ARBA00022677"/>
    </source>
</evidence>
<keyword evidence="3" id="KW-0551">Lipid droplet</keyword>
<organism evidence="10 11">
    <name type="scientific">Adineta ricciae</name>
    <name type="common">Rotifer</name>
    <dbReference type="NCBI Taxonomy" id="249248"/>
    <lineage>
        <taxon>Eukaryota</taxon>
        <taxon>Metazoa</taxon>
        <taxon>Spiralia</taxon>
        <taxon>Gnathifera</taxon>
        <taxon>Rotifera</taxon>
        <taxon>Eurotatoria</taxon>
        <taxon>Bdelloidea</taxon>
        <taxon>Adinetida</taxon>
        <taxon>Adinetidae</taxon>
        <taxon>Adineta</taxon>
    </lineage>
</organism>
<feature type="compositionally biased region" description="Basic and acidic residues" evidence="7">
    <location>
        <begin position="359"/>
        <end position="368"/>
    </location>
</feature>
<dbReference type="InterPro" id="IPR003892">
    <property type="entry name" value="CUE"/>
</dbReference>
<evidence type="ECO:0000256" key="6">
    <source>
        <dbReference type="ARBA" id="ARBA00035634"/>
    </source>
</evidence>
<dbReference type="PANTHER" id="PTHR15486:SF96">
    <property type="entry name" value="LIPID DROPLET-REGULATING VLDL ASSEMBLY FACTOR AUP1"/>
    <property type="match status" value="1"/>
</dbReference>
<dbReference type="Proteomes" id="UP000663828">
    <property type="component" value="Unassembled WGS sequence"/>
</dbReference>
<dbReference type="EMBL" id="CAJNOR010001015">
    <property type="protein sequence ID" value="CAF1057210.1"/>
    <property type="molecule type" value="Genomic_DNA"/>
</dbReference>
<feature type="region of interest" description="Disordered" evidence="7">
    <location>
        <begin position="420"/>
        <end position="478"/>
    </location>
</feature>
<keyword evidence="5 8" id="KW-0472">Membrane</keyword>